<evidence type="ECO:0000313" key="6">
    <source>
        <dbReference type="EMBL" id="VVD60788.1"/>
    </source>
</evidence>
<dbReference type="InterPro" id="IPR005119">
    <property type="entry name" value="LysR_subst-bd"/>
</dbReference>
<dbReference type="InterPro" id="IPR036388">
    <property type="entry name" value="WH-like_DNA-bd_sf"/>
</dbReference>
<dbReference type="FunFam" id="1.10.10.10:FF:000001">
    <property type="entry name" value="LysR family transcriptional regulator"/>
    <property type="match status" value="1"/>
</dbReference>
<keyword evidence="2" id="KW-0805">Transcription regulation</keyword>
<evidence type="ECO:0000256" key="2">
    <source>
        <dbReference type="ARBA" id="ARBA00023015"/>
    </source>
</evidence>
<evidence type="ECO:0000313" key="7">
    <source>
        <dbReference type="Proteomes" id="UP000400981"/>
    </source>
</evidence>
<dbReference type="SUPFAM" id="SSF46785">
    <property type="entry name" value="Winged helix' DNA-binding domain"/>
    <property type="match status" value="1"/>
</dbReference>
<comment type="similarity">
    <text evidence="1">Belongs to the LysR transcriptional regulatory family.</text>
</comment>
<dbReference type="PANTHER" id="PTHR30427:SF1">
    <property type="entry name" value="TRANSCRIPTIONAL ACTIVATOR PROTEIN LYSR"/>
    <property type="match status" value="1"/>
</dbReference>
<dbReference type="Gene3D" id="1.10.10.10">
    <property type="entry name" value="Winged helix-like DNA-binding domain superfamily/Winged helix DNA-binding domain"/>
    <property type="match status" value="1"/>
</dbReference>
<dbReference type="Gene3D" id="3.40.190.290">
    <property type="match status" value="1"/>
</dbReference>
<name>A0A5E4RFR2_9BURK</name>
<accession>A0A5E4RFR2</accession>
<gene>
    <name evidence="6" type="primary">cmpR_3</name>
    <name evidence="6" type="ORF">PEP31012_00090</name>
</gene>
<dbReference type="Pfam" id="PF03466">
    <property type="entry name" value="LysR_substrate"/>
    <property type="match status" value="1"/>
</dbReference>
<dbReference type="PROSITE" id="PS50931">
    <property type="entry name" value="HTH_LYSR"/>
    <property type="match status" value="1"/>
</dbReference>
<dbReference type="SUPFAM" id="SSF53850">
    <property type="entry name" value="Periplasmic binding protein-like II"/>
    <property type="match status" value="1"/>
</dbReference>
<evidence type="ECO:0000256" key="4">
    <source>
        <dbReference type="ARBA" id="ARBA00023163"/>
    </source>
</evidence>
<dbReference type="GO" id="GO:0010628">
    <property type="term" value="P:positive regulation of gene expression"/>
    <property type="evidence" value="ECO:0007669"/>
    <property type="project" value="TreeGrafter"/>
</dbReference>
<reference evidence="6 7" key="1">
    <citation type="submission" date="2019-08" db="EMBL/GenBank/DDBJ databases">
        <authorList>
            <person name="Peeters C."/>
        </authorList>
    </citation>
    <scope>NUCLEOTIDE SEQUENCE [LARGE SCALE GENOMIC DNA]</scope>
    <source>
        <strain evidence="6 7">LMG 31012</strain>
    </source>
</reference>
<dbReference type="PANTHER" id="PTHR30427">
    <property type="entry name" value="TRANSCRIPTIONAL ACTIVATOR PROTEIN LYSR"/>
    <property type="match status" value="1"/>
</dbReference>
<evidence type="ECO:0000259" key="5">
    <source>
        <dbReference type="PROSITE" id="PS50931"/>
    </source>
</evidence>
<dbReference type="GO" id="GO:0043565">
    <property type="term" value="F:sequence-specific DNA binding"/>
    <property type="evidence" value="ECO:0007669"/>
    <property type="project" value="TreeGrafter"/>
</dbReference>
<dbReference type="OrthoDB" id="8849678at2"/>
<dbReference type="PRINTS" id="PR00039">
    <property type="entry name" value="HTHLYSR"/>
</dbReference>
<evidence type="ECO:0000256" key="1">
    <source>
        <dbReference type="ARBA" id="ARBA00009437"/>
    </source>
</evidence>
<feature type="domain" description="HTH lysR-type" evidence="5">
    <location>
        <begin position="2"/>
        <end position="59"/>
    </location>
</feature>
<evidence type="ECO:0000256" key="3">
    <source>
        <dbReference type="ARBA" id="ARBA00023125"/>
    </source>
</evidence>
<dbReference type="InterPro" id="IPR000847">
    <property type="entry name" value="LysR_HTH_N"/>
</dbReference>
<keyword evidence="4" id="KW-0804">Transcription</keyword>
<dbReference type="Proteomes" id="UP000400981">
    <property type="component" value="Unassembled WGS sequence"/>
</dbReference>
<dbReference type="EMBL" id="CABPSH010000001">
    <property type="protein sequence ID" value="VVD60788.1"/>
    <property type="molecule type" value="Genomic_DNA"/>
</dbReference>
<sequence length="313" mass="35463">MWQIRQIEAFAAVVKEGGLTRAAEKLHISQPAVSKLVSSLERSCGFKLFHRNGNRLTMTAEGDLLFAEVQQMMVSTEEIRNKAEEIREKRFGSLHVAAFPALSAHALPTIVSDFIRMHPGVRPLVTSRSSSYLIDWVTAQRSDLGVALLAQERPGLAFTRILEVEGVCVLPPNHRLKRARVIRPSDIDREPFISLSTNDRSRFLVEEFFRGREHLRNIVAEMQMSQGACQMVTDGTGVSIVEPFSAMSFAPGSFLIKRIEPKVYFDVWLMYPTHRPMSKIAAAFARFLHAELERRLTEFRVGFQSFPMDLDQT</sequence>
<proteinExistence type="inferred from homology"/>
<dbReference type="Pfam" id="PF00126">
    <property type="entry name" value="HTH_1"/>
    <property type="match status" value="1"/>
</dbReference>
<dbReference type="RefSeq" id="WP_150587411.1">
    <property type="nucleotide sequence ID" value="NZ_CABPSH010000001.1"/>
</dbReference>
<dbReference type="GO" id="GO:0003700">
    <property type="term" value="F:DNA-binding transcription factor activity"/>
    <property type="evidence" value="ECO:0007669"/>
    <property type="project" value="InterPro"/>
</dbReference>
<organism evidence="6 7">
    <name type="scientific">Pandoraea eparura</name>
    <dbReference type="NCBI Taxonomy" id="2508291"/>
    <lineage>
        <taxon>Bacteria</taxon>
        <taxon>Pseudomonadati</taxon>
        <taxon>Pseudomonadota</taxon>
        <taxon>Betaproteobacteria</taxon>
        <taxon>Burkholderiales</taxon>
        <taxon>Burkholderiaceae</taxon>
        <taxon>Pandoraea</taxon>
    </lineage>
</organism>
<dbReference type="AlphaFoldDB" id="A0A5E4RFR2"/>
<dbReference type="InterPro" id="IPR036390">
    <property type="entry name" value="WH_DNA-bd_sf"/>
</dbReference>
<dbReference type="GO" id="GO:0009089">
    <property type="term" value="P:lysine biosynthetic process via diaminopimelate"/>
    <property type="evidence" value="ECO:0007669"/>
    <property type="project" value="TreeGrafter"/>
</dbReference>
<keyword evidence="7" id="KW-1185">Reference proteome</keyword>
<protein>
    <submittedName>
        <fullName evidence="6">HTH-type transcriptional activator CmpR</fullName>
    </submittedName>
</protein>
<keyword evidence="3" id="KW-0238">DNA-binding</keyword>